<protein>
    <submittedName>
        <fullName evidence="2">Uncharacterized protein</fullName>
    </submittedName>
</protein>
<accession>A0A9Q0W6H4</accession>
<dbReference type="AlphaFoldDB" id="A0A9Q0W6H4"/>
<evidence type="ECO:0000313" key="3">
    <source>
        <dbReference type="Proteomes" id="UP001151532"/>
    </source>
</evidence>
<proteinExistence type="predicted"/>
<dbReference type="Proteomes" id="UP001151532">
    <property type="component" value="Chromosome 15Z"/>
</dbReference>
<keyword evidence="3" id="KW-1185">Reference proteome</keyword>
<comment type="caution">
    <text evidence="2">The sequence shown here is derived from an EMBL/GenBank/DDBJ whole genome shotgun (WGS) entry which is preliminary data.</text>
</comment>
<name>A0A9Q0W6H4_SALPP</name>
<gene>
    <name evidence="2" type="ORF">OIU79_025810</name>
</gene>
<reference evidence="2" key="1">
    <citation type="submission" date="2022-11" db="EMBL/GenBank/DDBJ databases">
        <authorList>
            <person name="Hyden B.L."/>
            <person name="Feng K."/>
            <person name="Yates T."/>
            <person name="Jawdy S."/>
            <person name="Smart L.B."/>
            <person name="Muchero W."/>
        </authorList>
    </citation>
    <scope>NUCLEOTIDE SEQUENCE</scope>
    <source>
        <tissue evidence="2">Shoot tip</tissue>
    </source>
</reference>
<evidence type="ECO:0000256" key="1">
    <source>
        <dbReference type="SAM" id="MobiDB-lite"/>
    </source>
</evidence>
<dbReference type="EMBL" id="JAPFFK010000006">
    <property type="protein sequence ID" value="KAJ6761043.1"/>
    <property type="molecule type" value="Genomic_DNA"/>
</dbReference>
<feature type="region of interest" description="Disordered" evidence="1">
    <location>
        <begin position="1"/>
        <end position="35"/>
    </location>
</feature>
<evidence type="ECO:0000313" key="2">
    <source>
        <dbReference type="EMBL" id="KAJ6761043.1"/>
    </source>
</evidence>
<reference evidence="2" key="2">
    <citation type="journal article" date="2023" name="Int. J. Mol. Sci.">
        <title>De Novo Assembly and Annotation of 11 Diverse Shrub Willow (Salix) Genomes Reveals Novel Gene Organization in Sex-Linked Regions.</title>
        <authorList>
            <person name="Hyden B."/>
            <person name="Feng K."/>
            <person name="Yates T.B."/>
            <person name="Jawdy S."/>
            <person name="Cereghino C."/>
            <person name="Smart L.B."/>
            <person name="Muchero W."/>
        </authorList>
    </citation>
    <scope>NUCLEOTIDE SEQUENCE</scope>
    <source>
        <tissue evidence="2">Shoot tip</tissue>
    </source>
</reference>
<sequence length="83" mass="9501">MNIGIAMNGRIPPPQDLEKTYKANPTWSTRPNAGAEKVPKMPGWNCWHSLNRHMMNLLGSWLDYPVQQLPPCLLRGMQTKRES</sequence>
<organism evidence="2 3">
    <name type="scientific">Salix purpurea</name>
    <name type="common">Purple osier willow</name>
    <dbReference type="NCBI Taxonomy" id="77065"/>
    <lineage>
        <taxon>Eukaryota</taxon>
        <taxon>Viridiplantae</taxon>
        <taxon>Streptophyta</taxon>
        <taxon>Embryophyta</taxon>
        <taxon>Tracheophyta</taxon>
        <taxon>Spermatophyta</taxon>
        <taxon>Magnoliopsida</taxon>
        <taxon>eudicotyledons</taxon>
        <taxon>Gunneridae</taxon>
        <taxon>Pentapetalae</taxon>
        <taxon>rosids</taxon>
        <taxon>fabids</taxon>
        <taxon>Malpighiales</taxon>
        <taxon>Salicaceae</taxon>
        <taxon>Saliceae</taxon>
        <taxon>Salix</taxon>
    </lineage>
</organism>